<dbReference type="RefSeq" id="WP_248694217.1">
    <property type="nucleotide sequence ID" value="NZ_CP011924.1"/>
</dbReference>
<accession>A0ABM6NGL1</accession>
<evidence type="ECO:0008006" key="3">
    <source>
        <dbReference type="Google" id="ProtNLM"/>
    </source>
</evidence>
<name>A0ABM6NGL1_PSEO7</name>
<reference evidence="1 2" key="1">
    <citation type="submission" date="2015-06" db="EMBL/GenBank/DDBJ databases">
        <authorList>
            <person name="Xie B.-B."/>
            <person name="Rong J.-C."/>
            <person name="Qin Q.-L."/>
            <person name="Zhang Y.-Z."/>
        </authorList>
    </citation>
    <scope>NUCLEOTIDE SEQUENCE [LARGE SCALE GENOMIC DNA]</scope>
    <source>
        <strain evidence="1 2">JCM 20779</strain>
    </source>
</reference>
<dbReference type="EMBL" id="CP011924">
    <property type="protein sequence ID" value="ATD08071.1"/>
    <property type="molecule type" value="Genomic_DNA"/>
</dbReference>
<keyword evidence="2" id="KW-1185">Reference proteome</keyword>
<proteinExistence type="predicted"/>
<organism evidence="1 2">
    <name type="scientific">Pseudoalteromonas piscicida</name>
    <dbReference type="NCBI Taxonomy" id="43662"/>
    <lineage>
        <taxon>Bacteria</taxon>
        <taxon>Pseudomonadati</taxon>
        <taxon>Pseudomonadota</taxon>
        <taxon>Gammaproteobacteria</taxon>
        <taxon>Alteromonadales</taxon>
        <taxon>Pseudoalteromonadaceae</taxon>
        <taxon>Pseudoalteromonas</taxon>
    </lineage>
</organism>
<evidence type="ECO:0000313" key="1">
    <source>
        <dbReference type="EMBL" id="ATD08071.1"/>
    </source>
</evidence>
<evidence type="ECO:0000313" key="2">
    <source>
        <dbReference type="Proteomes" id="UP000016521"/>
    </source>
</evidence>
<protein>
    <recommendedName>
        <fullName evidence="3">N-acetyltransferase domain-containing protein</fullName>
    </recommendedName>
</protein>
<gene>
    <name evidence="1" type="ORF">PPIS_a3246</name>
</gene>
<dbReference type="Proteomes" id="UP000016521">
    <property type="component" value="Chromosome I"/>
</dbReference>
<sequence length="242" mass="27536">MSTIKHRDLSYQKGMLDTPYLNQLKRVIATSFSNVDVEHYFALYFEKGESTKRRLRLFLSGGDIVGYCLLTFDDSNKDVCIVGASAAFLPDFRGKNSTFRFSLIEVLKRYIRNPRRKLLYADTMLSPAMFRVMAKNIAEVYPNNLPQNSAIATLYDTINPSGLVSSYNGLRCLKAVGRKTNYSEAEITRFRESSKTEIALYCSVNPDFDKGTALVTIIPITLKQFVLTFKKLVLNKLWNTSE</sequence>